<sequence length="401" mass="42886">MTLPAAQSTPRVQGVPTKDGGMDAARDLVNFEGADQRSDKLLQVYKRDPSLLSQDDKVELAAYLQVYAFERLDAVRKVDAQNGLGISHSLATVQASVASLLSGEQALGYGYPYAGSSQDKLAWADAQRSQMGLVENLAWTRDRSVDEQTYLDAKSSLRIGEQQQGLANLGDPAIYFLTGSIGSTIRAVAATNGALQFTQGAKQAVDGDGWNAAGNMVAGLLGMATLGIPAIKGGAGPVVVADSKVAGGAKDSGSSGFSGGKPTIADDRYSPNVVTERSSLNRDYYGRENAADEFSAGLPDYATHSTAKSYQSTAPRDLNEQTLWNRVVENPSAGRDTKLAGDKDFPRSEGWRKMEVSHRLPSGENITIHYQYNSVTDKAYDMKITTPQQLPPVLQPGRTIE</sequence>
<feature type="region of interest" description="Disordered" evidence="1">
    <location>
        <begin position="247"/>
        <end position="268"/>
    </location>
</feature>
<comment type="caution">
    <text evidence="2">The sequence shown here is derived from an EMBL/GenBank/DDBJ whole genome shotgun (WGS) entry which is preliminary data.</text>
</comment>
<feature type="compositionally biased region" description="Polar residues" evidence="1">
    <location>
        <begin position="1"/>
        <end position="11"/>
    </location>
</feature>
<gene>
    <name evidence="2" type="ORF">VA602_23525</name>
</gene>
<keyword evidence="3" id="KW-1185">Reference proteome</keyword>
<dbReference type="Proteomes" id="UP001302573">
    <property type="component" value="Unassembled WGS sequence"/>
</dbReference>
<name>A0ABU5VLP1_9PSED</name>
<dbReference type="RefSeq" id="WP_323454488.1">
    <property type="nucleotide sequence ID" value="NZ_JAYFUI010000190.1"/>
</dbReference>
<evidence type="ECO:0000256" key="1">
    <source>
        <dbReference type="SAM" id="MobiDB-lite"/>
    </source>
</evidence>
<evidence type="ECO:0000313" key="3">
    <source>
        <dbReference type="Proteomes" id="UP001302573"/>
    </source>
</evidence>
<evidence type="ECO:0000313" key="2">
    <source>
        <dbReference type="EMBL" id="MEA5674293.1"/>
    </source>
</evidence>
<evidence type="ECO:0008006" key="4">
    <source>
        <dbReference type="Google" id="ProtNLM"/>
    </source>
</evidence>
<feature type="region of interest" description="Disordered" evidence="1">
    <location>
        <begin position="1"/>
        <end position="21"/>
    </location>
</feature>
<organism evidence="2 3">
    <name type="scientific">Pseudomonas machongensis</name>
    <dbReference type="NCBI Taxonomy" id="3110229"/>
    <lineage>
        <taxon>Bacteria</taxon>
        <taxon>Pseudomonadati</taxon>
        <taxon>Pseudomonadota</taxon>
        <taxon>Gammaproteobacteria</taxon>
        <taxon>Pseudomonadales</taxon>
        <taxon>Pseudomonadaceae</taxon>
        <taxon>Pseudomonas</taxon>
    </lineage>
</organism>
<dbReference type="EMBL" id="JAYFUI010000190">
    <property type="protein sequence ID" value="MEA5674293.1"/>
    <property type="molecule type" value="Genomic_DNA"/>
</dbReference>
<proteinExistence type="predicted"/>
<reference evidence="2 3" key="1">
    <citation type="submission" date="2023-12" db="EMBL/GenBank/DDBJ databases">
        <title>Pseudomonas machongensis sp. nov., isolated from wilted pepper plants (Capsicum annuum).</title>
        <authorList>
            <person name="Qiu M."/>
            <person name="Li Y."/>
            <person name="Liu Q."/>
            <person name="Zhang X."/>
            <person name="Huang Y."/>
            <person name="Guo R."/>
            <person name="Hu M."/>
            <person name="Zhou J."/>
            <person name="Zhou X."/>
        </authorList>
    </citation>
    <scope>NUCLEOTIDE SEQUENCE [LARGE SCALE GENOMIC DNA]</scope>
    <source>
        <strain evidence="2 3">MH2</strain>
    </source>
</reference>
<accession>A0ABU5VLP1</accession>
<protein>
    <recommendedName>
        <fullName evidence="4">S-type Pyocin</fullName>
    </recommendedName>
</protein>